<dbReference type="Gene3D" id="3.30.450.20">
    <property type="entry name" value="PAS domain"/>
    <property type="match status" value="1"/>
</dbReference>
<dbReference type="InterPro" id="IPR030828">
    <property type="entry name" value="HTH_TyrR"/>
</dbReference>
<dbReference type="PANTHER" id="PTHR32071:SF57">
    <property type="entry name" value="C4-DICARBOXYLATE TRANSPORT TRANSCRIPTIONAL REGULATORY PROTEIN DCTD"/>
    <property type="match status" value="1"/>
</dbReference>
<dbReference type="PROSITE" id="PS50112">
    <property type="entry name" value="PAS"/>
    <property type="match status" value="1"/>
</dbReference>
<evidence type="ECO:0000259" key="9">
    <source>
        <dbReference type="PROSITE" id="PS50112"/>
    </source>
</evidence>
<dbReference type="Pfam" id="PF00158">
    <property type="entry name" value="Sigma54_activat"/>
    <property type="match status" value="1"/>
</dbReference>
<dbReference type="AlphaFoldDB" id="A0A1H4E2W9"/>
<dbReference type="InterPro" id="IPR013767">
    <property type="entry name" value="PAS_fold"/>
</dbReference>
<evidence type="ECO:0000313" key="10">
    <source>
        <dbReference type="EMBL" id="SEA79108.1"/>
    </source>
</evidence>
<dbReference type="InterPro" id="IPR003593">
    <property type="entry name" value="AAA+_ATPase"/>
</dbReference>
<accession>A0A1H4E2W9</accession>
<dbReference type="Pfam" id="PF25601">
    <property type="entry name" value="AAA_lid_14"/>
    <property type="match status" value="1"/>
</dbReference>
<dbReference type="InterPro" id="IPR002078">
    <property type="entry name" value="Sigma_54_int"/>
</dbReference>
<evidence type="ECO:0000313" key="11">
    <source>
        <dbReference type="Proteomes" id="UP000198584"/>
    </source>
</evidence>
<dbReference type="SUPFAM" id="SSF52540">
    <property type="entry name" value="P-loop containing nucleoside triphosphate hydrolases"/>
    <property type="match status" value="1"/>
</dbReference>
<dbReference type="GO" id="GO:0003677">
    <property type="term" value="F:DNA binding"/>
    <property type="evidence" value="ECO:0007669"/>
    <property type="project" value="UniProtKB-KW"/>
</dbReference>
<dbReference type="InterPro" id="IPR058031">
    <property type="entry name" value="AAA_lid_NorR"/>
</dbReference>
<dbReference type="InterPro" id="IPR035965">
    <property type="entry name" value="PAS-like_dom_sf"/>
</dbReference>
<dbReference type="Pfam" id="PF18024">
    <property type="entry name" value="HTH_50"/>
    <property type="match status" value="1"/>
</dbReference>
<dbReference type="Gene3D" id="1.10.8.60">
    <property type="match status" value="1"/>
</dbReference>
<dbReference type="InterPro" id="IPR025943">
    <property type="entry name" value="Sigma_54_int_dom_ATP-bd_2"/>
</dbReference>
<dbReference type="GO" id="GO:0006355">
    <property type="term" value="P:regulation of DNA-templated transcription"/>
    <property type="evidence" value="ECO:0007669"/>
    <property type="project" value="InterPro"/>
</dbReference>
<dbReference type="Gene3D" id="1.10.10.60">
    <property type="entry name" value="Homeodomain-like"/>
    <property type="match status" value="1"/>
</dbReference>
<evidence type="ECO:0000256" key="5">
    <source>
        <dbReference type="ARBA" id="ARBA00023125"/>
    </source>
</evidence>
<dbReference type="SUPFAM" id="SSF55785">
    <property type="entry name" value="PYP-like sensor domain (PAS domain)"/>
    <property type="match status" value="1"/>
</dbReference>
<dbReference type="FunFam" id="3.40.50.300:FF:000006">
    <property type="entry name" value="DNA-binding transcriptional regulator NtrC"/>
    <property type="match status" value="1"/>
</dbReference>
<feature type="domain" description="Sigma-54 factor interaction" evidence="8">
    <location>
        <begin position="165"/>
        <end position="394"/>
    </location>
</feature>
<name>A0A1H4E2W9_9BACI</name>
<dbReference type="GO" id="GO:0005524">
    <property type="term" value="F:ATP binding"/>
    <property type="evidence" value="ECO:0007669"/>
    <property type="project" value="UniProtKB-KW"/>
</dbReference>
<proteinExistence type="predicted"/>
<gene>
    <name evidence="10" type="ORF">SAMN05421743_108106</name>
</gene>
<dbReference type="CDD" id="cd00009">
    <property type="entry name" value="AAA"/>
    <property type="match status" value="1"/>
</dbReference>
<evidence type="ECO:0000256" key="3">
    <source>
        <dbReference type="ARBA" id="ARBA00022840"/>
    </source>
</evidence>
<dbReference type="PROSITE" id="PS50045">
    <property type="entry name" value="SIGMA54_INTERACT_4"/>
    <property type="match status" value="1"/>
</dbReference>
<dbReference type="OrthoDB" id="9771372at2"/>
<evidence type="ECO:0000256" key="7">
    <source>
        <dbReference type="ARBA" id="ARBA00029500"/>
    </source>
</evidence>
<dbReference type="STRING" id="571932.SAMN05421743_108106"/>
<dbReference type="PANTHER" id="PTHR32071">
    <property type="entry name" value="TRANSCRIPTIONAL REGULATORY PROTEIN"/>
    <property type="match status" value="1"/>
</dbReference>
<keyword evidence="5" id="KW-0238">DNA-binding</keyword>
<dbReference type="SMART" id="SM00382">
    <property type="entry name" value="AAA"/>
    <property type="match status" value="1"/>
</dbReference>
<keyword evidence="3" id="KW-0067">ATP-binding</keyword>
<keyword evidence="2" id="KW-0058">Aromatic hydrocarbons catabolism</keyword>
<dbReference type="InterPro" id="IPR000014">
    <property type="entry name" value="PAS"/>
</dbReference>
<dbReference type="NCBIfam" id="TIGR00229">
    <property type="entry name" value="sensory_box"/>
    <property type="match status" value="1"/>
</dbReference>
<dbReference type="InterPro" id="IPR027417">
    <property type="entry name" value="P-loop_NTPase"/>
</dbReference>
<evidence type="ECO:0000259" key="8">
    <source>
        <dbReference type="PROSITE" id="PS50045"/>
    </source>
</evidence>
<dbReference type="InterPro" id="IPR025662">
    <property type="entry name" value="Sigma_54_int_dom_ATP-bd_1"/>
</dbReference>
<evidence type="ECO:0000256" key="6">
    <source>
        <dbReference type="ARBA" id="ARBA00023163"/>
    </source>
</evidence>
<feature type="domain" description="PAS" evidence="9">
    <location>
        <begin position="19"/>
        <end position="70"/>
    </location>
</feature>
<dbReference type="SUPFAM" id="SSF46689">
    <property type="entry name" value="Homeodomain-like"/>
    <property type="match status" value="1"/>
</dbReference>
<evidence type="ECO:0000256" key="4">
    <source>
        <dbReference type="ARBA" id="ARBA00023015"/>
    </source>
</evidence>
<keyword evidence="1" id="KW-0547">Nucleotide-binding</keyword>
<dbReference type="EMBL" id="FNQR01000008">
    <property type="protein sequence ID" value="SEA79108.1"/>
    <property type="molecule type" value="Genomic_DNA"/>
</dbReference>
<dbReference type="RefSeq" id="WP_093045083.1">
    <property type="nucleotide sequence ID" value="NZ_FNQR01000008.1"/>
</dbReference>
<organism evidence="10 11">
    <name type="scientific">Thalassobacillus cyri</name>
    <dbReference type="NCBI Taxonomy" id="571932"/>
    <lineage>
        <taxon>Bacteria</taxon>
        <taxon>Bacillati</taxon>
        <taxon>Bacillota</taxon>
        <taxon>Bacilli</taxon>
        <taxon>Bacillales</taxon>
        <taxon>Bacillaceae</taxon>
        <taxon>Thalassobacillus</taxon>
    </lineage>
</organism>
<dbReference type="PROSITE" id="PS00676">
    <property type="entry name" value="SIGMA54_INTERACT_2"/>
    <property type="match status" value="1"/>
</dbReference>
<reference evidence="10 11" key="1">
    <citation type="submission" date="2016-10" db="EMBL/GenBank/DDBJ databases">
        <authorList>
            <person name="de Groot N.N."/>
        </authorList>
    </citation>
    <scope>NUCLEOTIDE SEQUENCE [LARGE SCALE GENOMIC DNA]</scope>
    <source>
        <strain evidence="10 11">CCM7597</strain>
    </source>
</reference>
<evidence type="ECO:0000256" key="1">
    <source>
        <dbReference type="ARBA" id="ARBA00022741"/>
    </source>
</evidence>
<keyword evidence="6" id="KW-0804">Transcription</keyword>
<dbReference type="PROSITE" id="PS00688">
    <property type="entry name" value="SIGMA54_INTERACT_3"/>
    <property type="match status" value="1"/>
</dbReference>
<dbReference type="InterPro" id="IPR025944">
    <property type="entry name" value="Sigma_54_int_dom_CS"/>
</dbReference>
<dbReference type="Gene3D" id="3.40.50.300">
    <property type="entry name" value="P-loop containing nucleotide triphosphate hydrolases"/>
    <property type="match status" value="1"/>
</dbReference>
<evidence type="ECO:0000256" key="2">
    <source>
        <dbReference type="ARBA" id="ARBA00022797"/>
    </source>
</evidence>
<keyword evidence="11" id="KW-1185">Reference proteome</keyword>
<dbReference type="Pfam" id="PF00989">
    <property type="entry name" value="PAS"/>
    <property type="match status" value="1"/>
</dbReference>
<dbReference type="Proteomes" id="UP000198584">
    <property type="component" value="Unassembled WGS sequence"/>
</dbReference>
<keyword evidence="4" id="KW-0805">Transcription regulation</keyword>
<sequence>MLQSGNSTNKSAIQPTPNELQLLDSIIQSSYDGIFVADANGIGWTMNEAYTRITGVSKDKLLYRELKDVIKDGIISDSVTYKVLEEKKAITIVQTVNGTEVLATGNPVLDDKGEVTHVVTNIRDLRDLNYLKSEIYSSRMFSDSLMRELEQRNENEIAKPVFRGVIAHSRELRKQLKIAKKVAKVDSLVLLTGESGAGKEAFADFIYEHSPRKGQPYLKVNCAAIPSSLLEAELFGYEKGAFTGAITTGKVGLFEKANGGTILLDEIGEIPKEFQVKLLRVLQELEIKRVGGTHQIPLNIRVIAATNRNLEELVNNGEFREDLYYRLNVVPIHIPPLRKRTADIIPLANYFLEKLNEKLESNLSLHPDTLPVLENYSWPGNIRELENVLERAAILSEEEHILPSDLSLHNARPQKHNLKELVNRYEAELIQDAIEEHKTTRKAAASLGISQSALVKKMKKFQLTSKEYIHE</sequence>
<dbReference type="InterPro" id="IPR009057">
    <property type="entry name" value="Homeodomain-like_sf"/>
</dbReference>
<protein>
    <recommendedName>
        <fullName evidence="7">HTH-type transcriptional regulatory protein TyrR</fullName>
    </recommendedName>
</protein>
<dbReference type="PROSITE" id="PS00675">
    <property type="entry name" value="SIGMA54_INTERACT_1"/>
    <property type="match status" value="1"/>
</dbReference>